<keyword evidence="1" id="KW-1133">Transmembrane helix</keyword>
<protein>
    <submittedName>
        <fullName evidence="2">Uncharacterized protein</fullName>
    </submittedName>
</protein>
<keyword evidence="4" id="KW-1185">Reference proteome</keyword>
<dbReference type="EMBL" id="CAMXCT010006789">
    <property type="protein sequence ID" value="CAI4020083.1"/>
    <property type="molecule type" value="Genomic_DNA"/>
</dbReference>
<gene>
    <name evidence="2" type="ORF">C1SCF055_LOCUS44530</name>
</gene>
<comment type="caution">
    <text evidence="2">The sequence shown here is derived from an EMBL/GenBank/DDBJ whole genome shotgun (WGS) entry which is preliminary data.</text>
</comment>
<proteinExistence type="predicted"/>
<evidence type="ECO:0000313" key="4">
    <source>
        <dbReference type="Proteomes" id="UP001152797"/>
    </source>
</evidence>
<evidence type="ECO:0000313" key="3">
    <source>
        <dbReference type="EMBL" id="CAL4807395.1"/>
    </source>
</evidence>
<reference evidence="2" key="1">
    <citation type="submission" date="2022-10" db="EMBL/GenBank/DDBJ databases">
        <authorList>
            <person name="Chen Y."/>
            <person name="Dougan E. K."/>
            <person name="Chan C."/>
            <person name="Rhodes N."/>
            <person name="Thang M."/>
        </authorList>
    </citation>
    <scope>NUCLEOTIDE SEQUENCE</scope>
</reference>
<dbReference type="AlphaFoldDB" id="A0A9P1GSL8"/>
<keyword evidence="1" id="KW-0812">Transmembrane</keyword>
<keyword evidence="1" id="KW-0472">Membrane</keyword>
<evidence type="ECO:0000313" key="2">
    <source>
        <dbReference type="EMBL" id="CAI4020083.1"/>
    </source>
</evidence>
<reference evidence="3 4" key="2">
    <citation type="submission" date="2024-05" db="EMBL/GenBank/DDBJ databases">
        <authorList>
            <person name="Chen Y."/>
            <person name="Shah S."/>
            <person name="Dougan E. K."/>
            <person name="Thang M."/>
            <person name="Chan C."/>
        </authorList>
    </citation>
    <scope>NUCLEOTIDE SEQUENCE [LARGE SCALE GENOMIC DNA]</scope>
</reference>
<accession>A0A9P1GSL8</accession>
<name>A0A9P1GSL8_9DINO</name>
<feature type="transmembrane region" description="Helical" evidence="1">
    <location>
        <begin position="20"/>
        <end position="43"/>
    </location>
</feature>
<organism evidence="2">
    <name type="scientific">Cladocopium goreaui</name>
    <dbReference type="NCBI Taxonomy" id="2562237"/>
    <lineage>
        <taxon>Eukaryota</taxon>
        <taxon>Sar</taxon>
        <taxon>Alveolata</taxon>
        <taxon>Dinophyceae</taxon>
        <taxon>Suessiales</taxon>
        <taxon>Symbiodiniaceae</taxon>
        <taxon>Cladocopium</taxon>
    </lineage>
</organism>
<evidence type="ECO:0000256" key="1">
    <source>
        <dbReference type="SAM" id="Phobius"/>
    </source>
</evidence>
<dbReference type="EMBL" id="CAMXCT030006789">
    <property type="protein sequence ID" value="CAL4807395.1"/>
    <property type="molecule type" value="Genomic_DNA"/>
</dbReference>
<dbReference type="EMBL" id="CAMXCT020006789">
    <property type="protein sequence ID" value="CAL1173458.1"/>
    <property type="molecule type" value="Genomic_DNA"/>
</dbReference>
<dbReference type="Proteomes" id="UP001152797">
    <property type="component" value="Unassembled WGS sequence"/>
</dbReference>
<sequence>MGSSQDKQNGRKSEPYSGILGSFGFGGVPILAPCAASMAASGFRMDRLMLKLCSAAMKTVMQAASCRKWRTSAVVVAPQTQAEAQHSLQMLKVMISRTQQDSAVLTTQVAPVLQLAAKYGTFWQWCLAEVGQ</sequence>